<dbReference type="Gene3D" id="3.30.300.30">
    <property type="match status" value="1"/>
</dbReference>
<evidence type="ECO:0000256" key="2">
    <source>
        <dbReference type="ARBA" id="ARBA00022598"/>
    </source>
</evidence>
<dbReference type="AlphaFoldDB" id="A0A0K1ESB7"/>
<dbReference type="InterPro" id="IPR040097">
    <property type="entry name" value="FAAL/FAAC"/>
</dbReference>
<dbReference type="CDD" id="cd05931">
    <property type="entry name" value="FAAL"/>
    <property type="match status" value="1"/>
</dbReference>
<evidence type="ECO:0000313" key="5">
    <source>
        <dbReference type="Proteomes" id="UP000067626"/>
    </source>
</evidence>
<evidence type="ECO:0000256" key="1">
    <source>
        <dbReference type="ARBA" id="ARBA00006432"/>
    </source>
</evidence>
<dbReference type="PROSITE" id="PS00455">
    <property type="entry name" value="AMP_BINDING"/>
    <property type="match status" value="1"/>
</dbReference>
<dbReference type="EMBL" id="CP012159">
    <property type="protein sequence ID" value="AKT43684.1"/>
    <property type="molecule type" value="Genomic_DNA"/>
</dbReference>
<dbReference type="OrthoDB" id="6297021at2"/>
<keyword evidence="5" id="KW-1185">Reference proteome</keyword>
<proteinExistence type="inferred from homology"/>
<dbReference type="KEGG" id="ccro:CMC5_079190"/>
<dbReference type="GO" id="GO:0005886">
    <property type="term" value="C:plasma membrane"/>
    <property type="evidence" value="ECO:0007669"/>
    <property type="project" value="TreeGrafter"/>
</dbReference>
<dbReference type="GO" id="GO:0006633">
    <property type="term" value="P:fatty acid biosynthetic process"/>
    <property type="evidence" value="ECO:0007669"/>
    <property type="project" value="TreeGrafter"/>
</dbReference>
<dbReference type="PANTHER" id="PTHR22754">
    <property type="entry name" value="DISCO-INTERACTING PROTEIN 2 DIP2 -RELATED"/>
    <property type="match status" value="1"/>
</dbReference>
<dbReference type="InterPro" id="IPR045851">
    <property type="entry name" value="AMP-bd_C_sf"/>
</dbReference>
<dbReference type="SUPFAM" id="SSF56801">
    <property type="entry name" value="Acetyl-CoA synthetase-like"/>
    <property type="match status" value="1"/>
</dbReference>
<protein>
    <submittedName>
        <fullName evidence="4">Acyl-CoA synthetase</fullName>
    </submittedName>
</protein>
<keyword evidence="2" id="KW-0436">Ligase</keyword>
<evidence type="ECO:0000313" key="4">
    <source>
        <dbReference type="EMBL" id="AKT43684.1"/>
    </source>
</evidence>
<organism evidence="4 5">
    <name type="scientific">Chondromyces crocatus</name>
    <dbReference type="NCBI Taxonomy" id="52"/>
    <lineage>
        <taxon>Bacteria</taxon>
        <taxon>Pseudomonadati</taxon>
        <taxon>Myxococcota</taxon>
        <taxon>Polyangia</taxon>
        <taxon>Polyangiales</taxon>
        <taxon>Polyangiaceae</taxon>
        <taxon>Chondromyces</taxon>
    </lineage>
</organism>
<dbReference type="GO" id="GO:0071766">
    <property type="term" value="P:Actinobacterium-type cell wall biogenesis"/>
    <property type="evidence" value="ECO:0007669"/>
    <property type="project" value="UniProtKB-ARBA"/>
</dbReference>
<name>A0A0K1ESB7_CHOCO</name>
<dbReference type="InterPro" id="IPR042099">
    <property type="entry name" value="ANL_N_sf"/>
</dbReference>
<dbReference type="Gene3D" id="3.40.50.12780">
    <property type="entry name" value="N-terminal domain of ligase-like"/>
    <property type="match status" value="1"/>
</dbReference>
<gene>
    <name evidence="4" type="primary">prpE</name>
    <name evidence="4" type="ORF">CMC5_079190</name>
</gene>
<dbReference type="STRING" id="52.CMC5_079190"/>
<dbReference type="PATRIC" id="fig|52.7.peg.8713"/>
<dbReference type="GO" id="GO:0016874">
    <property type="term" value="F:ligase activity"/>
    <property type="evidence" value="ECO:0007669"/>
    <property type="project" value="UniProtKB-KW"/>
</dbReference>
<dbReference type="RefSeq" id="WP_050435117.1">
    <property type="nucleotide sequence ID" value="NZ_CP012159.1"/>
</dbReference>
<dbReference type="InterPro" id="IPR020845">
    <property type="entry name" value="AMP-binding_CS"/>
</dbReference>
<dbReference type="FunFam" id="3.40.50.12780:FF:000013">
    <property type="entry name" value="Long-chain-fatty-acid--AMP ligase FadD32"/>
    <property type="match status" value="1"/>
</dbReference>
<dbReference type="InterPro" id="IPR000873">
    <property type="entry name" value="AMP-dep_synth/lig_dom"/>
</dbReference>
<dbReference type="Proteomes" id="UP000067626">
    <property type="component" value="Chromosome"/>
</dbReference>
<dbReference type="PANTHER" id="PTHR22754:SF32">
    <property type="entry name" value="DISCO-INTERACTING PROTEIN 2"/>
    <property type="match status" value="1"/>
</dbReference>
<feature type="domain" description="AMP-dependent synthetase/ligase" evidence="3">
    <location>
        <begin position="38"/>
        <end position="421"/>
    </location>
</feature>
<accession>A0A0K1ESB7</accession>
<evidence type="ECO:0000259" key="3">
    <source>
        <dbReference type="Pfam" id="PF00501"/>
    </source>
</evidence>
<comment type="similarity">
    <text evidence="1">Belongs to the ATP-dependent AMP-binding enzyme family.</text>
</comment>
<dbReference type="Pfam" id="PF00501">
    <property type="entry name" value="AMP-binding"/>
    <property type="match status" value="1"/>
</dbReference>
<dbReference type="GO" id="GO:0070566">
    <property type="term" value="F:adenylyltransferase activity"/>
    <property type="evidence" value="ECO:0007669"/>
    <property type="project" value="TreeGrafter"/>
</dbReference>
<sequence length="603" mass="65438">MTADWKPRTVAQAIEDAAVSTKTGFRFLEESSDAEPFFTHAGIERASARFGGALQALGLVKGDRVALILPDNADFVFAFLGAIRAGIIPVPIYPPTGLGKLAGYLENTLHIVEKSGAKVLLTNTEIKRMLGTIQSQATALEQVVAVEPLRSAREDLRPAKIELSDPCFLQFTSGSTSRPKGVILTHDNLAANVRAIMQLGLGVTNSVDSGVSWLPLYHDMGLIGFVMAPLYHVNTITFLPPLLFLKRPARWLEALSRYKGSISFGPNFAYALCVKRVREQEMEGLDLSNWRVAGCGAEPIRAENLRAFADKFARVGFSEKAFVCCYGMAESTLAISFSQVHTGVITDNVRGEALWAEGKAIPTPGDEGDEGAMPIVQCGKAFEGHEIGVFAADDEESARPLGDREVGELRLRGPSVTPGYYNEPELTRKAFAGGWLKTGDLGYLADGYVHICGRSKEVIIVNGRNYYPQDLEWEAGAVQGVRKGNVIAFGTMKPTNDRERVVIAFETSVTAPAEKQALQSEVRKAVQQGLGLTVDDVIALAPGVLPKTSSGKLQRAKTRELYETGELLGRTSAREVDKLDLAKELAKSQLGFLRHAIFGPKDR</sequence>
<reference evidence="4 5" key="1">
    <citation type="submission" date="2015-07" db="EMBL/GenBank/DDBJ databases">
        <title>Genome analysis of myxobacterium Chondromyces crocatus Cm c5 reveals a high potential for natural compound synthesis and the genetic basis for the loss of fruiting body formation.</title>
        <authorList>
            <person name="Zaburannyi N."/>
            <person name="Bunk B."/>
            <person name="Maier J."/>
            <person name="Overmann J."/>
            <person name="Mueller R."/>
        </authorList>
    </citation>
    <scope>NUCLEOTIDE SEQUENCE [LARGE SCALE GENOMIC DNA]</scope>
    <source>
        <strain evidence="4 5">Cm c5</strain>
    </source>
</reference>